<dbReference type="PANTHER" id="PTHR11860:SF111">
    <property type="entry name" value="IMMUNOGLOBULIN SUBTYPE DOMAIN-CONTAINING PROTEIN"/>
    <property type="match status" value="1"/>
</dbReference>
<keyword evidence="3 4" id="KW-0472">Membrane</keyword>
<dbReference type="AlphaFoldDB" id="A0A3Q1JLL8"/>
<evidence type="ECO:0000256" key="3">
    <source>
        <dbReference type="ARBA" id="ARBA00023136"/>
    </source>
</evidence>
<dbReference type="InterPro" id="IPR007110">
    <property type="entry name" value="Ig-like_dom"/>
</dbReference>
<evidence type="ECO:0000256" key="4">
    <source>
        <dbReference type="SAM" id="Phobius"/>
    </source>
</evidence>
<dbReference type="Proteomes" id="UP000265040">
    <property type="component" value="Chromosome 7"/>
</dbReference>
<accession>A0A3Q1JLL8</accession>
<comment type="subcellular location">
    <subcellularLocation>
        <location evidence="1">Membrane</location>
    </subcellularLocation>
</comment>
<dbReference type="PROSITE" id="PS50835">
    <property type="entry name" value="IG_LIKE"/>
    <property type="match status" value="1"/>
</dbReference>
<dbReference type="CDD" id="cd05716">
    <property type="entry name" value="IgV_pIgR_like"/>
    <property type="match status" value="1"/>
</dbReference>
<dbReference type="Gene3D" id="2.60.40.10">
    <property type="entry name" value="Immunoglobulins"/>
    <property type="match status" value="1"/>
</dbReference>
<dbReference type="STRING" id="64144.ENSATEP00000034015"/>
<dbReference type="InterPro" id="IPR003599">
    <property type="entry name" value="Ig_sub"/>
</dbReference>
<proteinExistence type="predicted"/>
<dbReference type="SUPFAM" id="SSF48726">
    <property type="entry name" value="Immunoglobulin"/>
    <property type="match status" value="1"/>
</dbReference>
<dbReference type="GeneTree" id="ENSGT00970000194563"/>
<dbReference type="Ensembl" id="ENSATET00000034507.2">
    <property type="protein sequence ID" value="ENSATEP00000034015.2"/>
    <property type="gene ID" value="ENSATEG00000023382.2"/>
</dbReference>
<dbReference type="InterPro" id="IPR013106">
    <property type="entry name" value="Ig_V-set"/>
</dbReference>
<organism evidence="6 7">
    <name type="scientific">Anabas testudineus</name>
    <name type="common">Climbing perch</name>
    <name type="synonym">Anthias testudineus</name>
    <dbReference type="NCBI Taxonomy" id="64144"/>
    <lineage>
        <taxon>Eukaryota</taxon>
        <taxon>Metazoa</taxon>
        <taxon>Chordata</taxon>
        <taxon>Craniata</taxon>
        <taxon>Vertebrata</taxon>
        <taxon>Euteleostomi</taxon>
        <taxon>Actinopterygii</taxon>
        <taxon>Neopterygii</taxon>
        <taxon>Teleostei</taxon>
        <taxon>Neoteleostei</taxon>
        <taxon>Acanthomorphata</taxon>
        <taxon>Anabantaria</taxon>
        <taxon>Anabantiformes</taxon>
        <taxon>Anabantoidei</taxon>
        <taxon>Anabantidae</taxon>
        <taxon>Anabas</taxon>
    </lineage>
</organism>
<keyword evidence="7" id="KW-1185">Reference proteome</keyword>
<feature type="domain" description="Ig-like" evidence="5">
    <location>
        <begin position="6"/>
        <end position="107"/>
    </location>
</feature>
<keyword evidence="4" id="KW-1133">Transmembrane helix</keyword>
<dbReference type="SMART" id="SM00409">
    <property type="entry name" value="IG"/>
    <property type="match status" value="1"/>
</dbReference>
<name>A0A3Q1JLL8_ANATE</name>
<dbReference type="OrthoDB" id="284782at2759"/>
<dbReference type="InParanoid" id="A0A3Q1JLL8"/>
<keyword evidence="2 4" id="KW-0812">Transmembrane</keyword>
<evidence type="ECO:0000259" key="5">
    <source>
        <dbReference type="PROSITE" id="PS50835"/>
    </source>
</evidence>
<dbReference type="PANTHER" id="PTHR11860">
    <property type="entry name" value="POLYMERIC-IMMUNOGLOBULIN RECEPTOR"/>
    <property type="match status" value="1"/>
</dbReference>
<sequence>MKDTVDSVQLSAPEVVTASSGGSVTVSCQYDLTFRENTKYWCKGAVYDFCVIVVTTSKNPIRDRSSIADDKEEGVFSVTVESFGKSDEGMYWCVISTPGRNIHKAVRLLVSHTGMPQLTQLKSNTTADIAASSYYCFNTRETNWWATLRWILFILMLCCLVSTHITVWRIKAAKKISQQQQFQNQTSNVYQ</sequence>
<evidence type="ECO:0000256" key="1">
    <source>
        <dbReference type="ARBA" id="ARBA00004370"/>
    </source>
</evidence>
<reference evidence="6" key="1">
    <citation type="submission" date="2021-04" db="EMBL/GenBank/DDBJ databases">
        <authorList>
            <consortium name="Wellcome Sanger Institute Data Sharing"/>
        </authorList>
    </citation>
    <scope>NUCLEOTIDE SEQUENCE [LARGE SCALE GENOMIC DNA]</scope>
</reference>
<feature type="transmembrane region" description="Helical" evidence="4">
    <location>
        <begin position="144"/>
        <end position="168"/>
    </location>
</feature>
<protein>
    <recommendedName>
        <fullName evidence="5">Ig-like domain-containing protein</fullName>
    </recommendedName>
</protein>
<dbReference type="GO" id="GO:0005886">
    <property type="term" value="C:plasma membrane"/>
    <property type="evidence" value="ECO:0007669"/>
    <property type="project" value="TreeGrafter"/>
</dbReference>
<dbReference type="GO" id="GO:0004888">
    <property type="term" value="F:transmembrane signaling receptor activity"/>
    <property type="evidence" value="ECO:0007669"/>
    <property type="project" value="TreeGrafter"/>
</dbReference>
<dbReference type="InterPro" id="IPR036179">
    <property type="entry name" value="Ig-like_dom_sf"/>
</dbReference>
<evidence type="ECO:0000313" key="6">
    <source>
        <dbReference type="Ensembl" id="ENSATEP00000034015.2"/>
    </source>
</evidence>
<dbReference type="InterPro" id="IPR050671">
    <property type="entry name" value="CD300_family_receptors"/>
</dbReference>
<dbReference type="PROSITE" id="PS51257">
    <property type="entry name" value="PROKAR_LIPOPROTEIN"/>
    <property type="match status" value="1"/>
</dbReference>
<dbReference type="InterPro" id="IPR013783">
    <property type="entry name" value="Ig-like_fold"/>
</dbReference>
<dbReference type="Pfam" id="PF07686">
    <property type="entry name" value="V-set"/>
    <property type="match status" value="1"/>
</dbReference>
<evidence type="ECO:0000256" key="2">
    <source>
        <dbReference type="ARBA" id="ARBA00022692"/>
    </source>
</evidence>
<evidence type="ECO:0000313" key="7">
    <source>
        <dbReference type="Proteomes" id="UP000265040"/>
    </source>
</evidence>
<reference evidence="6" key="3">
    <citation type="submission" date="2025-09" db="UniProtKB">
        <authorList>
            <consortium name="Ensembl"/>
        </authorList>
    </citation>
    <scope>IDENTIFICATION</scope>
</reference>
<reference evidence="6" key="2">
    <citation type="submission" date="2025-08" db="UniProtKB">
        <authorList>
            <consortium name="Ensembl"/>
        </authorList>
    </citation>
    <scope>IDENTIFICATION</scope>
</reference>